<gene>
    <name evidence="2" type="ORF">B0H16DRAFT_1407549</name>
</gene>
<evidence type="ECO:0000313" key="3">
    <source>
        <dbReference type="Proteomes" id="UP001215598"/>
    </source>
</evidence>
<dbReference type="Proteomes" id="UP001215598">
    <property type="component" value="Unassembled WGS sequence"/>
</dbReference>
<comment type="caution">
    <text evidence="2">The sequence shown here is derived from an EMBL/GenBank/DDBJ whole genome shotgun (WGS) entry which is preliminary data.</text>
</comment>
<keyword evidence="1" id="KW-0175">Coiled coil</keyword>
<keyword evidence="3" id="KW-1185">Reference proteome</keyword>
<reference evidence="2" key="1">
    <citation type="submission" date="2023-03" db="EMBL/GenBank/DDBJ databases">
        <title>Massive genome expansion in bonnet fungi (Mycena s.s.) driven by repeated elements and novel gene families across ecological guilds.</title>
        <authorList>
            <consortium name="Lawrence Berkeley National Laboratory"/>
            <person name="Harder C.B."/>
            <person name="Miyauchi S."/>
            <person name="Viragh M."/>
            <person name="Kuo A."/>
            <person name="Thoen E."/>
            <person name="Andreopoulos B."/>
            <person name="Lu D."/>
            <person name="Skrede I."/>
            <person name="Drula E."/>
            <person name="Henrissat B."/>
            <person name="Morin E."/>
            <person name="Kohler A."/>
            <person name="Barry K."/>
            <person name="LaButti K."/>
            <person name="Morin E."/>
            <person name="Salamov A."/>
            <person name="Lipzen A."/>
            <person name="Mereny Z."/>
            <person name="Hegedus B."/>
            <person name="Baldrian P."/>
            <person name="Stursova M."/>
            <person name="Weitz H."/>
            <person name="Taylor A."/>
            <person name="Grigoriev I.V."/>
            <person name="Nagy L.G."/>
            <person name="Martin F."/>
            <person name="Kauserud H."/>
        </authorList>
    </citation>
    <scope>NUCLEOTIDE SEQUENCE</scope>
    <source>
        <strain evidence="2">CBHHK182m</strain>
    </source>
</reference>
<dbReference type="Gene3D" id="3.80.10.10">
    <property type="entry name" value="Ribonuclease Inhibitor"/>
    <property type="match status" value="1"/>
</dbReference>
<feature type="coiled-coil region" evidence="1">
    <location>
        <begin position="29"/>
        <end position="63"/>
    </location>
</feature>
<evidence type="ECO:0000313" key="2">
    <source>
        <dbReference type="EMBL" id="KAJ7775509.1"/>
    </source>
</evidence>
<proteinExistence type="predicted"/>
<organism evidence="2 3">
    <name type="scientific">Mycena metata</name>
    <dbReference type="NCBI Taxonomy" id="1033252"/>
    <lineage>
        <taxon>Eukaryota</taxon>
        <taxon>Fungi</taxon>
        <taxon>Dikarya</taxon>
        <taxon>Basidiomycota</taxon>
        <taxon>Agaricomycotina</taxon>
        <taxon>Agaricomycetes</taxon>
        <taxon>Agaricomycetidae</taxon>
        <taxon>Agaricales</taxon>
        <taxon>Marasmiineae</taxon>
        <taxon>Mycenaceae</taxon>
        <taxon>Mycena</taxon>
    </lineage>
</organism>
<dbReference type="SUPFAM" id="SSF52047">
    <property type="entry name" value="RNI-like"/>
    <property type="match status" value="1"/>
</dbReference>
<protein>
    <recommendedName>
        <fullName evidence="4">F-box domain-containing protein</fullName>
    </recommendedName>
</protein>
<name>A0AAD7NUF2_9AGAR</name>
<sequence length="476" mass="53721">MCLPICHHCGHPTAYPASLSLEPPTPVGSDQLRADLDELRSTIARYRVHLAALEEKQAEVEKRLADVVYPVLTIAPEIVSHIFIRCLPSHGRIRPSPHAAPLLLAQICCQWREIAISCSELWRSLDVGRCGEERTRPLLETWFRRAKQQPLSLTIHSYTFDKPDRAFTIPFIRSIAPRLKALELRLFPEEYQALGTDTQFPLLQHLGVTGDVNPFFVFQNAPSLTELMTDPDISSSITALPPALTSINLLHISLHTLSEVVTRCPQLLHLTVWLRHDVDDSLMVTAPQLRSLNLRGGDLDSFTLPGLSRLEMNIDTGEADDTFLPFLARSACVLEHLILDLYGYAHLSRCLEAVPSLTSFGLRNGEPVLNLAHVLHENPRLLPQVHTLIIYDHYDRFPYLAFVQLLRRRRAHSVPLVSAELHLCGTELFWGAVIDWFPQYAVDEFEKLLTEGLPVSVTYNGDETGWPHLDECATFQ</sequence>
<dbReference type="AlphaFoldDB" id="A0AAD7NUF2"/>
<evidence type="ECO:0008006" key="4">
    <source>
        <dbReference type="Google" id="ProtNLM"/>
    </source>
</evidence>
<dbReference type="EMBL" id="JARKIB010000010">
    <property type="protein sequence ID" value="KAJ7775509.1"/>
    <property type="molecule type" value="Genomic_DNA"/>
</dbReference>
<evidence type="ECO:0000256" key="1">
    <source>
        <dbReference type="SAM" id="Coils"/>
    </source>
</evidence>
<accession>A0AAD7NUF2</accession>
<dbReference type="InterPro" id="IPR032675">
    <property type="entry name" value="LRR_dom_sf"/>
</dbReference>